<dbReference type="FunFam" id="3.40.190.10:FF:000016">
    <property type="entry name" value="Lipoprotein"/>
    <property type="match status" value="1"/>
</dbReference>
<comment type="caution">
    <text evidence="10">The sequence shown here is derived from an EMBL/GenBank/DDBJ whole genome shotgun (WGS) entry which is preliminary data.</text>
</comment>
<feature type="signal peptide" evidence="9">
    <location>
        <begin position="1"/>
        <end position="32"/>
    </location>
</feature>
<evidence type="ECO:0000256" key="8">
    <source>
        <dbReference type="PIRSR" id="PIRSR002854-1"/>
    </source>
</evidence>
<evidence type="ECO:0000256" key="7">
    <source>
        <dbReference type="PIRNR" id="PIRNR002854"/>
    </source>
</evidence>
<reference evidence="10 11" key="1">
    <citation type="submission" date="2011-08" db="EMBL/GenBank/DDBJ databases">
        <authorList>
            <person name="Weinstock G."/>
            <person name="Sodergren E."/>
            <person name="Clifton S."/>
            <person name="Fulton L."/>
            <person name="Fulton B."/>
            <person name="Courtney L."/>
            <person name="Fronick C."/>
            <person name="Harrison M."/>
            <person name="Strong C."/>
            <person name="Farmer C."/>
            <person name="Delahaunty K."/>
            <person name="Markovic C."/>
            <person name="Hall O."/>
            <person name="Minx P."/>
            <person name="Tomlinson C."/>
            <person name="Mitreva M."/>
            <person name="Hou S."/>
            <person name="Chen J."/>
            <person name="Wollam A."/>
            <person name="Pepin K.H."/>
            <person name="Johnson M."/>
            <person name="Bhonagiri V."/>
            <person name="Zhang X."/>
            <person name="Suruliraj S."/>
            <person name="Warren W."/>
            <person name="Chinwalla A."/>
            <person name="Mardis E.R."/>
            <person name="Wilson R.K."/>
        </authorList>
    </citation>
    <scope>NUCLEOTIDE SEQUENCE [LARGE SCALE GENOMIC DNA]</scope>
    <source>
        <strain evidence="10 11">ATCC 51873</strain>
    </source>
</reference>
<keyword evidence="6 7" id="KW-0449">Lipoprotein</keyword>
<proteinExistence type="inferred from homology"/>
<sequence>MALLLIILKNIRMVLMKSVFNATLFVALFSTAALLSGCDQKSDQAHHIKVGVINGAEQDVAEVAQKVAKEKYGLDVELVGFSGSLLPNDATDKGELDANVFQHRPYLAEQNKAHGYKLVAVGNTFVFPMAGYSDKIKNVSELKKGDTIAIPNDPTNLGRALLLLQKEKLITVNQDKGLLPTSIDITANPLNLNIMELEGAQLPHVLKDPKVTVAIISTTYLQQTGLSPVKDSVFIEDKESPYVNIIVTREDNKDAANVRDFVKSYESPEVAAAAEKIFNGGAVQGW</sequence>
<evidence type="ECO:0000256" key="1">
    <source>
        <dbReference type="ARBA" id="ARBA00004193"/>
    </source>
</evidence>
<protein>
    <recommendedName>
        <fullName evidence="7">Lipoprotein</fullName>
    </recommendedName>
</protein>
<dbReference type="GO" id="GO:0005886">
    <property type="term" value="C:plasma membrane"/>
    <property type="evidence" value="ECO:0007669"/>
    <property type="project" value="UniProtKB-SubCell"/>
</dbReference>
<dbReference type="PATRIC" id="fig|1002364.3.peg.3898"/>
<dbReference type="AlphaFoldDB" id="G9YCK1"/>
<dbReference type="NCBIfam" id="TIGR00363">
    <property type="entry name" value="MetQ/NlpA family lipoprotein"/>
    <property type="match status" value="1"/>
</dbReference>
<dbReference type="SUPFAM" id="SSF53850">
    <property type="entry name" value="Periplasmic binding protein-like II"/>
    <property type="match status" value="1"/>
</dbReference>
<organism evidence="10 11">
    <name type="scientific">Hafnia alvei ATCC 51873</name>
    <dbReference type="NCBI Taxonomy" id="1002364"/>
    <lineage>
        <taxon>Bacteria</taxon>
        <taxon>Pseudomonadati</taxon>
        <taxon>Pseudomonadota</taxon>
        <taxon>Gammaproteobacteria</taxon>
        <taxon>Enterobacterales</taxon>
        <taxon>Hafniaceae</taxon>
        <taxon>Hafnia</taxon>
    </lineage>
</organism>
<evidence type="ECO:0000313" key="11">
    <source>
        <dbReference type="Proteomes" id="UP000005959"/>
    </source>
</evidence>
<accession>G9YCK1</accession>
<dbReference type="NCBIfam" id="NF008285">
    <property type="entry name" value="PRK11063.1"/>
    <property type="match status" value="1"/>
</dbReference>
<keyword evidence="3 9" id="KW-0732">Signal</keyword>
<dbReference type="NCBIfam" id="NF007364">
    <property type="entry name" value="PRK09861.1"/>
    <property type="match status" value="1"/>
</dbReference>
<feature type="lipid moiety-binding region" description="S-diacylglycerol cysteine" evidence="8">
    <location>
        <position position="38"/>
    </location>
</feature>
<dbReference type="Gene3D" id="3.40.190.10">
    <property type="entry name" value="Periplasmic binding protein-like II"/>
    <property type="match status" value="2"/>
</dbReference>
<dbReference type="PANTHER" id="PTHR30429:SF1">
    <property type="entry name" value="D-METHIONINE-BINDING LIPOPROTEIN METQ-RELATED"/>
    <property type="match status" value="1"/>
</dbReference>
<dbReference type="HOGENOM" id="CLU_067080_3_0_6"/>
<dbReference type="PANTHER" id="PTHR30429">
    <property type="entry name" value="D-METHIONINE-BINDING LIPOPROTEIN METQ"/>
    <property type="match status" value="1"/>
</dbReference>
<evidence type="ECO:0000256" key="3">
    <source>
        <dbReference type="ARBA" id="ARBA00022729"/>
    </source>
</evidence>
<dbReference type="GO" id="GO:0015821">
    <property type="term" value="P:methionine transport"/>
    <property type="evidence" value="ECO:0007669"/>
    <property type="project" value="UniProtKB-ARBA"/>
</dbReference>
<dbReference type="Proteomes" id="UP000005959">
    <property type="component" value="Unassembled WGS sequence"/>
</dbReference>
<dbReference type="InterPro" id="IPR004872">
    <property type="entry name" value="Lipoprotein_NlpA"/>
</dbReference>
<evidence type="ECO:0000313" key="10">
    <source>
        <dbReference type="EMBL" id="EHM38581.1"/>
    </source>
</evidence>
<comment type="subcellular location">
    <subcellularLocation>
        <location evidence="1">Cell membrane</location>
        <topology evidence="1">Lipid-anchor</topology>
    </subcellularLocation>
</comment>
<keyword evidence="5" id="KW-0564">Palmitate</keyword>
<evidence type="ECO:0000256" key="5">
    <source>
        <dbReference type="ARBA" id="ARBA00023139"/>
    </source>
</evidence>
<dbReference type="CDD" id="cd13598">
    <property type="entry name" value="PBP2_lipoprotein_IlpA_like"/>
    <property type="match status" value="1"/>
</dbReference>
<evidence type="ECO:0000256" key="2">
    <source>
        <dbReference type="ARBA" id="ARBA00022475"/>
    </source>
</evidence>
<comment type="similarity">
    <text evidence="7">Belongs to the nlpA lipoprotein family.</text>
</comment>
<dbReference type="PIRSF" id="PIRSF002854">
    <property type="entry name" value="MetQ"/>
    <property type="match status" value="1"/>
</dbReference>
<evidence type="ECO:0000256" key="9">
    <source>
        <dbReference type="SAM" id="SignalP"/>
    </source>
</evidence>
<feature type="chain" id="PRO_5003529214" description="Lipoprotein" evidence="9">
    <location>
        <begin position="33"/>
        <end position="286"/>
    </location>
</feature>
<gene>
    <name evidence="10" type="ORF">HMPREF0454_04339</name>
</gene>
<keyword evidence="2" id="KW-1003">Cell membrane</keyword>
<keyword evidence="4" id="KW-0472">Membrane</keyword>
<evidence type="ECO:0000256" key="4">
    <source>
        <dbReference type="ARBA" id="ARBA00023136"/>
    </source>
</evidence>
<dbReference type="EMBL" id="AGCI01000101">
    <property type="protein sequence ID" value="EHM38581.1"/>
    <property type="molecule type" value="Genomic_DNA"/>
</dbReference>
<dbReference type="Pfam" id="PF03180">
    <property type="entry name" value="Lipoprotein_9"/>
    <property type="match status" value="1"/>
</dbReference>
<name>G9YCK1_HAFAL</name>
<evidence type="ECO:0000256" key="6">
    <source>
        <dbReference type="ARBA" id="ARBA00023288"/>
    </source>
</evidence>